<protein>
    <submittedName>
        <fullName evidence="2">Uncharacterized protein</fullName>
    </submittedName>
</protein>
<sequence>MRNNFNFFTIQLITPLSICIRWGISNPLIFITFTTPSVLVLEIGTSELEYMGLPPIGMGPPTLVHLATSLCLEPVTTSNYQYQNQTRYANHSHSEKPEVPSGVGASETGSSFPNAHPSYSTNTS</sequence>
<reference evidence="2" key="1">
    <citation type="submission" date="2021-03" db="EMBL/GenBank/DDBJ databases">
        <title>Draft genome sequence of rust myrtle Austropuccinia psidii MF-1, a brazilian biotype.</title>
        <authorList>
            <person name="Quecine M.C."/>
            <person name="Pachon D.M.R."/>
            <person name="Bonatelli M.L."/>
            <person name="Correr F.H."/>
            <person name="Franceschini L.M."/>
            <person name="Leite T.F."/>
            <person name="Margarido G.R.A."/>
            <person name="Almeida C.A."/>
            <person name="Ferrarezi J.A."/>
            <person name="Labate C.A."/>
        </authorList>
    </citation>
    <scope>NUCLEOTIDE SEQUENCE</scope>
    <source>
        <strain evidence="2">MF-1</strain>
    </source>
</reference>
<name>A0A9Q3K5V1_9BASI</name>
<evidence type="ECO:0000256" key="1">
    <source>
        <dbReference type="SAM" id="MobiDB-lite"/>
    </source>
</evidence>
<comment type="caution">
    <text evidence="2">The sequence shown here is derived from an EMBL/GenBank/DDBJ whole genome shotgun (WGS) entry which is preliminary data.</text>
</comment>
<evidence type="ECO:0000313" key="3">
    <source>
        <dbReference type="Proteomes" id="UP000765509"/>
    </source>
</evidence>
<feature type="region of interest" description="Disordered" evidence="1">
    <location>
        <begin position="86"/>
        <end position="124"/>
    </location>
</feature>
<evidence type="ECO:0000313" key="2">
    <source>
        <dbReference type="EMBL" id="MBW0574181.1"/>
    </source>
</evidence>
<accession>A0A9Q3K5V1</accession>
<organism evidence="2 3">
    <name type="scientific">Austropuccinia psidii MF-1</name>
    <dbReference type="NCBI Taxonomy" id="1389203"/>
    <lineage>
        <taxon>Eukaryota</taxon>
        <taxon>Fungi</taxon>
        <taxon>Dikarya</taxon>
        <taxon>Basidiomycota</taxon>
        <taxon>Pucciniomycotina</taxon>
        <taxon>Pucciniomycetes</taxon>
        <taxon>Pucciniales</taxon>
        <taxon>Sphaerophragmiaceae</taxon>
        <taxon>Austropuccinia</taxon>
    </lineage>
</organism>
<proteinExistence type="predicted"/>
<dbReference type="AlphaFoldDB" id="A0A9Q3K5V1"/>
<dbReference type="Proteomes" id="UP000765509">
    <property type="component" value="Unassembled WGS sequence"/>
</dbReference>
<keyword evidence="3" id="KW-1185">Reference proteome</keyword>
<feature type="compositionally biased region" description="Polar residues" evidence="1">
    <location>
        <begin position="107"/>
        <end position="124"/>
    </location>
</feature>
<gene>
    <name evidence="2" type="ORF">O181_113896</name>
</gene>
<dbReference type="EMBL" id="AVOT02093636">
    <property type="protein sequence ID" value="MBW0574181.1"/>
    <property type="molecule type" value="Genomic_DNA"/>
</dbReference>